<protein>
    <submittedName>
        <fullName evidence="1">Uncharacterized protein</fullName>
    </submittedName>
</protein>
<comment type="caution">
    <text evidence="1">The sequence shown here is derived from an EMBL/GenBank/DDBJ whole genome shotgun (WGS) entry which is preliminary data.</text>
</comment>
<dbReference type="EMBL" id="CM011675">
    <property type="protein sequence ID" value="TMS22022.1"/>
    <property type="molecule type" value="Genomic_DNA"/>
</dbReference>
<name>A0ACD3RRN5_LARCR</name>
<organism evidence="1 2">
    <name type="scientific">Larimichthys crocea</name>
    <name type="common">Large yellow croaker</name>
    <name type="synonym">Pseudosciaena crocea</name>
    <dbReference type="NCBI Taxonomy" id="215358"/>
    <lineage>
        <taxon>Eukaryota</taxon>
        <taxon>Metazoa</taxon>
        <taxon>Chordata</taxon>
        <taxon>Craniata</taxon>
        <taxon>Vertebrata</taxon>
        <taxon>Euteleostomi</taxon>
        <taxon>Actinopterygii</taxon>
        <taxon>Neopterygii</taxon>
        <taxon>Teleostei</taxon>
        <taxon>Neoteleostei</taxon>
        <taxon>Acanthomorphata</taxon>
        <taxon>Eupercaria</taxon>
        <taxon>Sciaenidae</taxon>
        <taxon>Larimichthys</taxon>
    </lineage>
</organism>
<evidence type="ECO:0000313" key="2">
    <source>
        <dbReference type="Proteomes" id="UP000793456"/>
    </source>
</evidence>
<dbReference type="Proteomes" id="UP000793456">
    <property type="component" value="Chromosome II"/>
</dbReference>
<gene>
    <name evidence="1" type="ORF">E3U43_012287</name>
</gene>
<accession>A0ACD3RRN5</accession>
<proteinExistence type="predicted"/>
<evidence type="ECO:0000313" key="1">
    <source>
        <dbReference type="EMBL" id="TMS22022.1"/>
    </source>
</evidence>
<reference evidence="1" key="1">
    <citation type="submission" date="2018-11" db="EMBL/GenBank/DDBJ databases">
        <title>The sequence and de novo assembly of Larimichthys crocea genome using PacBio and Hi-C technologies.</title>
        <authorList>
            <person name="Xu P."/>
            <person name="Chen B."/>
            <person name="Zhou Z."/>
            <person name="Ke Q."/>
            <person name="Wu Y."/>
            <person name="Bai H."/>
            <person name="Pu F."/>
        </authorList>
    </citation>
    <scope>NUCLEOTIDE SEQUENCE</scope>
    <source>
        <tissue evidence="1">Muscle</tissue>
    </source>
</reference>
<sequence>MGPPRSKKRRPTFRRLLKTSGVKLENKLKNRQLKQQNVAKKQRKEQKKLRQAVKDAAIRTPRPLETYRKRPEEEEDEEFLESLPTDMMEEDDLRQMTAMARHASFITRDLSSCGPVHGGKKRSSEVVRSYEKVPRKMARTEEKEVIHLLPIKDKTGVIPQSMERVVKTQLEEEEEEDSAEEPDEFENEGALQSGAVLTAEQREQLRVHTMNEKRQRIASLGSAIVSDPYSNIKRVKELRGMLMESDASVAVTVRKLVMVSLMEIFKDIAPSYRIRPLTAAEKAAKVKKETQQLREFEEGLISQYKFYLEDLEQTIKDWKQKKKKRSQSVGFQSYRGLAEVAVRCLCELLLALPHFNFHNNIIVALVPLMNDPAKKVSGMCCDAFRKLFQQDKMGGASLATVRVISGLVKSLNYNVRPEVLRTLLSLRIKEVEVKKDLEDSAPKKKFMNNKEKKKNLSRMQRKWKKAEEKLDKELLEAEASESKEKKLKVHTETLNIVFLVYFRILKKAQKSELLPAVLEGLANFAHLINLEFFDDLLNVLQSLIQSGDLTNRESLHCIQTVFTILSGQGDVLNIDPLNFYSQLYKMLPRLHAGMHNDDILIVLRCLDAMLTRRKKQVTLQRAMAFVKRLSTLSLHVLPNATVGLLAANRSTMHAFPKCDFLLDNEVQGSGFYLPELDEPEHCNAQNTALWELHTLQRHYHPVVRCLAVHLCLGAPSEGSAALNVDLSRRSPAELFNVYSVKNMTFNPPVALPGTKKKDRFVGGAMLLDMELQRRAESAMTAIGEAELDFNTTHTKTH</sequence>
<keyword evidence="2" id="KW-1185">Reference proteome</keyword>